<feature type="region of interest" description="Disordered" evidence="2">
    <location>
        <begin position="232"/>
        <end position="251"/>
    </location>
</feature>
<feature type="compositionally biased region" description="Polar residues" evidence="2">
    <location>
        <begin position="40"/>
        <end position="50"/>
    </location>
</feature>
<evidence type="ECO:0000256" key="2">
    <source>
        <dbReference type="SAM" id="MobiDB-lite"/>
    </source>
</evidence>
<feature type="compositionally biased region" description="Low complexity" evidence="2">
    <location>
        <begin position="1"/>
        <end position="32"/>
    </location>
</feature>
<keyword evidence="1" id="KW-0694">RNA-binding</keyword>
<evidence type="ECO:0000313" key="4">
    <source>
        <dbReference type="Proteomes" id="UP000009168"/>
    </source>
</evidence>
<proteinExistence type="inferred from homology"/>
<dbReference type="Gene3D" id="3.30.760.10">
    <property type="entry name" value="RNA Cap, Translation Initiation Factor Eif4e"/>
    <property type="match status" value="1"/>
</dbReference>
<dbReference type="KEGG" id="tet:TTHERM_00624700"/>
<dbReference type="OrthoDB" id="590761at2759"/>
<dbReference type="AlphaFoldDB" id="Q240R3"/>
<dbReference type="GO" id="GO:0000340">
    <property type="term" value="F:RNA 7-methylguanosine cap binding"/>
    <property type="evidence" value="ECO:0007669"/>
    <property type="project" value="TreeGrafter"/>
</dbReference>
<dbReference type="InParanoid" id="Q240R3"/>
<dbReference type="EMBL" id="GG662540">
    <property type="protein sequence ID" value="EAS02351.3"/>
    <property type="molecule type" value="Genomic_DNA"/>
</dbReference>
<feature type="region of interest" description="Disordered" evidence="2">
    <location>
        <begin position="1"/>
        <end position="62"/>
    </location>
</feature>
<dbReference type="RefSeq" id="XP_001022596.3">
    <property type="nucleotide sequence ID" value="XM_001022596.4"/>
</dbReference>
<name>Q240R3_TETTS</name>
<evidence type="ECO:0000256" key="1">
    <source>
        <dbReference type="RuleBase" id="RU004374"/>
    </source>
</evidence>
<gene>
    <name evidence="3" type="ORF">TTHERM_00624700</name>
</gene>
<dbReference type="OMA" id="KTHENTE"/>
<comment type="similarity">
    <text evidence="1">Belongs to the eukaryotic initiation factor 4E family.</text>
</comment>
<feature type="compositionally biased region" description="Basic and acidic residues" evidence="2">
    <location>
        <begin position="51"/>
        <end position="61"/>
    </location>
</feature>
<dbReference type="InterPro" id="IPR001040">
    <property type="entry name" value="TIF_eIF_4E"/>
</dbReference>
<evidence type="ECO:0000313" key="3">
    <source>
        <dbReference type="EMBL" id="EAS02351.3"/>
    </source>
</evidence>
<protein>
    <submittedName>
        <fullName evidence="3">Eukaryotic translation initiation factor 4E</fullName>
    </submittedName>
</protein>
<keyword evidence="4" id="KW-1185">Reference proteome</keyword>
<dbReference type="SUPFAM" id="SSF55418">
    <property type="entry name" value="eIF4e-like"/>
    <property type="match status" value="1"/>
</dbReference>
<accession>Q240R3</accession>
<dbReference type="Proteomes" id="UP000009168">
    <property type="component" value="Unassembled WGS sequence"/>
</dbReference>
<keyword evidence="1 3" id="KW-0396">Initiation factor</keyword>
<reference evidence="4" key="1">
    <citation type="journal article" date="2006" name="PLoS Biol.">
        <title>Macronuclear genome sequence of the ciliate Tetrahymena thermophila, a model eukaryote.</title>
        <authorList>
            <person name="Eisen J.A."/>
            <person name="Coyne R.S."/>
            <person name="Wu M."/>
            <person name="Wu D."/>
            <person name="Thiagarajan M."/>
            <person name="Wortman J.R."/>
            <person name="Badger J.H."/>
            <person name="Ren Q."/>
            <person name="Amedeo P."/>
            <person name="Jones K.M."/>
            <person name="Tallon L.J."/>
            <person name="Delcher A.L."/>
            <person name="Salzberg S.L."/>
            <person name="Silva J.C."/>
            <person name="Haas B.J."/>
            <person name="Majoros W.H."/>
            <person name="Farzad M."/>
            <person name="Carlton J.M."/>
            <person name="Smith R.K. Jr."/>
            <person name="Garg J."/>
            <person name="Pearlman R.E."/>
            <person name="Karrer K.M."/>
            <person name="Sun L."/>
            <person name="Manning G."/>
            <person name="Elde N.C."/>
            <person name="Turkewitz A.P."/>
            <person name="Asai D.J."/>
            <person name="Wilkes D.E."/>
            <person name="Wang Y."/>
            <person name="Cai H."/>
            <person name="Collins K."/>
            <person name="Stewart B.A."/>
            <person name="Lee S.R."/>
            <person name="Wilamowska K."/>
            <person name="Weinberg Z."/>
            <person name="Ruzzo W.L."/>
            <person name="Wloga D."/>
            <person name="Gaertig J."/>
            <person name="Frankel J."/>
            <person name="Tsao C.-C."/>
            <person name="Gorovsky M.A."/>
            <person name="Keeling P.J."/>
            <person name="Waller R.F."/>
            <person name="Patron N.J."/>
            <person name="Cherry J.M."/>
            <person name="Stover N.A."/>
            <person name="Krieger C.J."/>
            <person name="del Toro C."/>
            <person name="Ryder H.F."/>
            <person name="Williamson S.C."/>
            <person name="Barbeau R.A."/>
            <person name="Hamilton E.P."/>
            <person name="Orias E."/>
        </authorList>
    </citation>
    <scope>NUCLEOTIDE SEQUENCE [LARGE SCALE GENOMIC DNA]</scope>
    <source>
        <strain evidence="4">SB210</strain>
    </source>
</reference>
<dbReference type="GO" id="GO:0003743">
    <property type="term" value="F:translation initiation factor activity"/>
    <property type="evidence" value="ECO:0007669"/>
    <property type="project" value="UniProtKB-KW"/>
</dbReference>
<dbReference type="STRING" id="312017.Q240R3"/>
<dbReference type="Pfam" id="PF01652">
    <property type="entry name" value="IF4E"/>
    <property type="match status" value="1"/>
</dbReference>
<dbReference type="GeneID" id="7831663"/>
<organism evidence="3 4">
    <name type="scientific">Tetrahymena thermophila (strain SB210)</name>
    <dbReference type="NCBI Taxonomy" id="312017"/>
    <lineage>
        <taxon>Eukaryota</taxon>
        <taxon>Sar</taxon>
        <taxon>Alveolata</taxon>
        <taxon>Ciliophora</taxon>
        <taxon>Intramacronucleata</taxon>
        <taxon>Oligohymenophorea</taxon>
        <taxon>Hymenostomatida</taxon>
        <taxon>Tetrahymenina</taxon>
        <taxon>Tetrahymenidae</taxon>
        <taxon>Tetrahymena</taxon>
    </lineage>
</organism>
<dbReference type="HOGENOM" id="CLU_1108957_0_0_1"/>
<dbReference type="eggNOG" id="KOG1669">
    <property type="taxonomic scope" value="Eukaryota"/>
</dbReference>
<dbReference type="PANTHER" id="PTHR11960:SF18">
    <property type="entry name" value="EUKARYOTIC TRANSLATION INITIATION FACTOR 4E HOMOLOGOUS PROTEIN, ISOFORM B"/>
    <property type="match status" value="1"/>
</dbReference>
<keyword evidence="1" id="KW-0648">Protein biosynthesis</keyword>
<dbReference type="PANTHER" id="PTHR11960">
    <property type="entry name" value="EUKARYOTIC TRANSLATION INITIATION FACTOR 4E RELATED"/>
    <property type="match status" value="1"/>
</dbReference>
<dbReference type="GO" id="GO:0016281">
    <property type="term" value="C:eukaryotic translation initiation factor 4F complex"/>
    <property type="evidence" value="ECO:0007669"/>
    <property type="project" value="TreeGrafter"/>
</dbReference>
<sequence length="251" mass="29123">MAERMNNNTGNKGNNNNNSNTNSNYVQNNNNNKDGKFNRWQGQSQGNSYNDNKDYTPKENIPKQPYQLRNKFHLSFMNPNDNITNLNYEKSIIPIGDIETIEDYFNYYCHIYRPQDLQSGSFYLFLKDIQPMWEDQANKGGGRFNIRMKKGFVNKIWEDLIMGFLGETCEEKDLLNGFVLQIKQEQDIIQLWIKDSSKSKPSAKSKIQTWIAETIGYDPALASQTFIYQPHQKETKSHAAHKSSANPVRKS</sequence>
<dbReference type="InterPro" id="IPR023398">
    <property type="entry name" value="TIF_eIF4e-like"/>
</dbReference>